<keyword evidence="2" id="KW-1185">Reference proteome</keyword>
<comment type="caution">
    <text evidence="1">The sequence shown here is derived from an EMBL/GenBank/DDBJ whole genome shotgun (WGS) entry which is preliminary data.</text>
</comment>
<name>A0ABN9UBT2_9DINO</name>
<dbReference type="EMBL" id="CAUYUJ010015671">
    <property type="protein sequence ID" value="CAK0856819.1"/>
    <property type="molecule type" value="Genomic_DNA"/>
</dbReference>
<evidence type="ECO:0000313" key="1">
    <source>
        <dbReference type="EMBL" id="CAK0856819.1"/>
    </source>
</evidence>
<gene>
    <name evidence="1" type="ORF">PCOR1329_LOCUS47092</name>
</gene>
<sequence length="111" mass="11425">MEVVGDLRMMLSSQLPLGDRPEAAGVGSLSAQLLASRQVGIKKRRRAASSGTKLAVIEEPDDLDSCDGSSYSGGLNVSSAAGGAGVGDLRDFEEVPVEVLDPEGRTATSSF</sequence>
<evidence type="ECO:0000313" key="2">
    <source>
        <dbReference type="Proteomes" id="UP001189429"/>
    </source>
</evidence>
<organism evidence="1 2">
    <name type="scientific">Prorocentrum cordatum</name>
    <dbReference type="NCBI Taxonomy" id="2364126"/>
    <lineage>
        <taxon>Eukaryota</taxon>
        <taxon>Sar</taxon>
        <taxon>Alveolata</taxon>
        <taxon>Dinophyceae</taxon>
        <taxon>Prorocentrales</taxon>
        <taxon>Prorocentraceae</taxon>
        <taxon>Prorocentrum</taxon>
    </lineage>
</organism>
<dbReference type="Proteomes" id="UP001189429">
    <property type="component" value="Unassembled WGS sequence"/>
</dbReference>
<reference evidence="1" key="1">
    <citation type="submission" date="2023-10" db="EMBL/GenBank/DDBJ databases">
        <authorList>
            <person name="Chen Y."/>
            <person name="Shah S."/>
            <person name="Dougan E. K."/>
            <person name="Thang M."/>
            <person name="Chan C."/>
        </authorList>
    </citation>
    <scope>NUCLEOTIDE SEQUENCE [LARGE SCALE GENOMIC DNA]</scope>
</reference>
<protein>
    <submittedName>
        <fullName evidence="1">Uncharacterized protein</fullName>
    </submittedName>
</protein>
<proteinExistence type="predicted"/>
<accession>A0ABN9UBT2</accession>